<reference evidence="7 8" key="1">
    <citation type="submission" date="2022-02" db="EMBL/GenBank/DDBJ databases">
        <title>Paenibacillus sp. MBLB1776 Whole Genome Shotgun Sequencing.</title>
        <authorList>
            <person name="Hwang C.Y."/>
            <person name="Cho E.-S."/>
            <person name="Seo M.-J."/>
        </authorList>
    </citation>
    <scope>NUCLEOTIDE SEQUENCE [LARGE SCALE GENOMIC DNA]</scope>
    <source>
        <strain evidence="7 8">MBLB1776</strain>
    </source>
</reference>
<dbReference type="Pfam" id="PF02836">
    <property type="entry name" value="Glyco_hydro_2_C"/>
    <property type="match status" value="1"/>
</dbReference>
<dbReference type="GO" id="GO:0004553">
    <property type="term" value="F:hydrolase activity, hydrolyzing O-glycosyl compounds"/>
    <property type="evidence" value="ECO:0007669"/>
    <property type="project" value="InterPro"/>
</dbReference>
<keyword evidence="2 7" id="KW-0378">Hydrolase</keyword>
<dbReference type="Proteomes" id="UP001305702">
    <property type="component" value="Chromosome"/>
</dbReference>
<evidence type="ECO:0000256" key="1">
    <source>
        <dbReference type="ARBA" id="ARBA00007401"/>
    </source>
</evidence>
<feature type="domain" description="Glycoside hydrolase family 2 immunoglobulin-like beta-sandwich" evidence="4">
    <location>
        <begin position="185"/>
        <end position="293"/>
    </location>
</feature>
<dbReference type="PANTHER" id="PTHR42732:SF3">
    <property type="entry name" value="HYDROLASE"/>
    <property type="match status" value="1"/>
</dbReference>
<dbReference type="EMBL" id="CP130318">
    <property type="protein sequence ID" value="WNQ12904.1"/>
    <property type="molecule type" value="Genomic_DNA"/>
</dbReference>
<dbReference type="Gene3D" id="3.20.20.80">
    <property type="entry name" value="Glycosidases"/>
    <property type="match status" value="1"/>
</dbReference>
<accession>A0AA96LGP8</accession>
<dbReference type="SUPFAM" id="SSF51445">
    <property type="entry name" value="(Trans)glycosidases"/>
    <property type="match status" value="1"/>
</dbReference>
<dbReference type="InterPro" id="IPR051913">
    <property type="entry name" value="GH2_Domain-Containing"/>
</dbReference>
<comment type="similarity">
    <text evidence="1">Belongs to the glycosyl hydrolase 2 family.</text>
</comment>
<sequence length="591" mass="68498">MKEELIRPEYPRPQFIRNDWLNLNGIWHFAFDDARAGERDRWHMSEEPFDRQIRVPFCFESKLSGISDTSIHDVVWYRRTFALPPEFQGKRTLLHFGAVDYTAKVWVNGIFMGSHEGGHTPFTLDITYALQEGDNVLTVRAEDDHLDTTLPRGKQYWKEKSASIFYTRTTGIWQTVWLEPVSTVSLEKVKCTPDLDRNRIELKVFLRGGRLDFQAEMELSVKIGMRGQPVTQAVYRVTRGIESYTVDLNDFHVHQSTHERWWSPETPNLYDIQYELSQNGETIDSVSSYFGMRKISIVDGQIYLNNWPYYMKLVLDQGYHPEGILTFPSDDIIRRDVEMTKEMGFNGARKHQKVEDPRYLYWCDRLGLLVWGEMANAHDSNDANFHRFTAEWQSAIDRDYNHPCIVAWVPLNESWGVPNIANDEREQNYAMSLYYLTKSMDPSRLVISNDGWEQMKTDLMTIHDYSWEEKVLDQRYGSLETTLSSRPAARLLLARGQTYEGQPIIISEFGGISYDPSHGAFGIHYSAAQDEEDLLQRLAAVIRPVLRSPIVKGFCYTQLTDVEQEVNGLLTCDRNPKVPLEKIRAVLEGKG</sequence>
<name>A0AA96LGP8_9BACL</name>
<dbReference type="InterPro" id="IPR013783">
    <property type="entry name" value="Ig-like_fold"/>
</dbReference>
<organism evidence="7 8">
    <name type="scientific">Paenibacillus aurantius</name>
    <dbReference type="NCBI Taxonomy" id="2918900"/>
    <lineage>
        <taxon>Bacteria</taxon>
        <taxon>Bacillati</taxon>
        <taxon>Bacillota</taxon>
        <taxon>Bacilli</taxon>
        <taxon>Bacillales</taxon>
        <taxon>Paenibacillaceae</taxon>
        <taxon>Paenibacillus</taxon>
    </lineage>
</organism>
<dbReference type="Pfam" id="PF02837">
    <property type="entry name" value="Glyco_hydro_2_N"/>
    <property type="match status" value="1"/>
</dbReference>
<dbReference type="InterPro" id="IPR008979">
    <property type="entry name" value="Galactose-bd-like_sf"/>
</dbReference>
<dbReference type="Gene3D" id="2.60.120.260">
    <property type="entry name" value="Galactose-binding domain-like"/>
    <property type="match status" value="1"/>
</dbReference>
<dbReference type="KEGG" id="paun:MJA45_07690"/>
<dbReference type="PANTHER" id="PTHR42732">
    <property type="entry name" value="BETA-GALACTOSIDASE"/>
    <property type="match status" value="1"/>
</dbReference>
<evidence type="ECO:0000256" key="2">
    <source>
        <dbReference type="ARBA" id="ARBA00022801"/>
    </source>
</evidence>
<dbReference type="SUPFAM" id="SSF49785">
    <property type="entry name" value="Galactose-binding domain-like"/>
    <property type="match status" value="1"/>
</dbReference>
<dbReference type="Gene3D" id="2.60.40.10">
    <property type="entry name" value="Immunoglobulins"/>
    <property type="match status" value="1"/>
</dbReference>
<evidence type="ECO:0000259" key="6">
    <source>
        <dbReference type="Pfam" id="PF02837"/>
    </source>
</evidence>
<keyword evidence="8" id="KW-1185">Reference proteome</keyword>
<keyword evidence="3" id="KW-0326">Glycosidase</keyword>
<dbReference type="SUPFAM" id="SSF49303">
    <property type="entry name" value="beta-Galactosidase/glucuronidase domain"/>
    <property type="match status" value="1"/>
</dbReference>
<evidence type="ECO:0000313" key="7">
    <source>
        <dbReference type="EMBL" id="WNQ12904.1"/>
    </source>
</evidence>
<dbReference type="AlphaFoldDB" id="A0AA96LGP8"/>
<dbReference type="RefSeq" id="WP_315606683.1">
    <property type="nucleotide sequence ID" value="NZ_CP130318.1"/>
</dbReference>
<protein>
    <submittedName>
        <fullName evidence="7">Glycoside hydrolase family 2 TIM barrel-domain containing protein</fullName>
    </submittedName>
</protein>
<dbReference type="InterPro" id="IPR006104">
    <property type="entry name" value="Glyco_hydro_2_N"/>
</dbReference>
<evidence type="ECO:0000313" key="8">
    <source>
        <dbReference type="Proteomes" id="UP001305702"/>
    </source>
</evidence>
<dbReference type="Pfam" id="PF00703">
    <property type="entry name" value="Glyco_hydro_2"/>
    <property type="match status" value="1"/>
</dbReference>
<evidence type="ECO:0000256" key="3">
    <source>
        <dbReference type="ARBA" id="ARBA00023295"/>
    </source>
</evidence>
<dbReference type="InterPro" id="IPR036156">
    <property type="entry name" value="Beta-gal/glucu_dom_sf"/>
</dbReference>
<dbReference type="InterPro" id="IPR017853">
    <property type="entry name" value="GH"/>
</dbReference>
<gene>
    <name evidence="7" type="ORF">MJA45_07690</name>
</gene>
<evidence type="ECO:0000259" key="5">
    <source>
        <dbReference type="Pfam" id="PF02836"/>
    </source>
</evidence>
<dbReference type="InterPro" id="IPR006103">
    <property type="entry name" value="Glyco_hydro_2_cat"/>
</dbReference>
<dbReference type="GO" id="GO:0005975">
    <property type="term" value="P:carbohydrate metabolic process"/>
    <property type="evidence" value="ECO:0007669"/>
    <property type="project" value="InterPro"/>
</dbReference>
<proteinExistence type="inferred from homology"/>
<feature type="domain" description="Glycosyl hydrolases family 2 sugar binding" evidence="6">
    <location>
        <begin position="22"/>
        <end position="140"/>
    </location>
</feature>
<evidence type="ECO:0000259" key="4">
    <source>
        <dbReference type="Pfam" id="PF00703"/>
    </source>
</evidence>
<feature type="domain" description="Glycoside hydrolase family 2 catalytic" evidence="5">
    <location>
        <begin position="296"/>
        <end position="583"/>
    </location>
</feature>
<dbReference type="InterPro" id="IPR006102">
    <property type="entry name" value="Ig-like_GH2"/>
</dbReference>